<evidence type="ECO:0000313" key="2">
    <source>
        <dbReference type="EMBL" id="TNN70427.1"/>
    </source>
</evidence>
<name>A0A4Z2HXK9_9TELE</name>
<organism evidence="2 3">
    <name type="scientific">Liparis tanakae</name>
    <name type="common">Tanaka's snailfish</name>
    <dbReference type="NCBI Taxonomy" id="230148"/>
    <lineage>
        <taxon>Eukaryota</taxon>
        <taxon>Metazoa</taxon>
        <taxon>Chordata</taxon>
        <taxon>Craniata</taxon>
        <taxon>Vertebrata</taxon>
        <taxon>Euteleostomi</taxon>
        <taxon>Actinopterygii</taxon>
        <taxon>Neopterygii</taxon>
        <taxon>Teleostei</taxon>
        <taxon>Neoteleostei</taxon>
        <taxon>Acanthomorphata</taxon>
        <taxon>Eupercaria</taxon>
        <taxon>Perciformes</taxon>
        <taxon>Cottioidei</taxon>
        <taxon>Cottales</taxon>
        <taxon>Liparidae</taxon>
        <taxon>Liparis</taxon>
    </lineage>
</organism>
<protein>
    <submittedName>
        <fullName evidence="2">Uncharacterized protein</fullName>
    </submittedName>
</protein>
<keyword evidence="3" id="KW-1185">Reference proteome</keyword>
<feature type="compositionally biased region" description="Basic and acidic residues" evidence="1">
    <location>
        <begin position="193"/>
        <end position="207"/>
    </location>
</feature>
<gene>
    <name evidence="2" type="ORF">EYF80_019304</name>
</gene>
<feature type="region of interest" description="Disordered" evidence="1">
    <location>
        <begin position="179"/>
        <end position="222"/>
    </location>
</feature>
<proteinExistence type="predicted"/>
<accession>A0A4Z2HXK9</accession>
<dbReference type="OrthoDB" id="10664849at2759"/>
<sequence length="471" mass="52422">MHSNGASITSDVIINSEPWNTWVHFITLRLQIYERGVQWVPGSRDAGLALVVPAIWPFLQAQRAVCLAMVRRGWLLSLSSVTISHVPAASWPGNDIAPQESRALNSLLRLFRLLGLMPDNNVSRELLCESVHREKENCEHNLEEAHRDENRESGAIRTATLADGSRLLAALQRYHNLVPQVQERQEEEEEEEARVNKEKEKAADRRSGQCPRNSEQLHPGVGRLVADRDSRAAGETHSTSALRRALTHILLAREFGIRPFHSRSSALPASRARQVRRSGLLRPSVLLGLRVKCRHASPTKMKLEKKVENGIFRVWSLALSQTEPMPITALNASYHPPSKSHAALRTPSVPSLTELMVTDRMTEGRHELIDNRQLNYHRYCQAPLADGAHHNVHTRMNVPMCVLLASVCDRRDRIPSLSPGDPGSLSLQRATGARSASLPAKGGNPVYVAPASLGRTRNTTASHRLPPHMQV</sequence>
<comment type="caution">
    <text evidence="2">The sequence shown here is derived from an EMBL/GenBank/DDBJ whole genome shotgun (WGS) entry which is preliminary data.</text>
</comment>
<feature type="compositionally biased region" description="Low complexity" evidence="1">
    <location>
        <begin position="415"/>
        <end position="427"/>
    </location>
</feature>
<dbReference type="Proteomes" id="UP000314294">
    <property type="component" value="Unassembled WGS sequence"/>
</dbReference>
<reference evidence="2 3" key="1">
    <citation type="submission" date="2019-03" db="EMBL/GenBank/DDBJ databases">
        <title>First draft genome of Liparis tanakae, snailfish: a comprehensive survey of snailfish specific genes.</title>
        <authorList>
            <person name="Kim W."/>
            <person name="Song I."/>
            <person name="Jeong J.-H."/>
            <person name="Kim D."/>
            <person name="Kim S."/>
            <person name="Ryu S."/>
            <person name="Song J.Y."/>
            <person name="Lee S.K."/>
        </authorList>
    </citation>
    <scope>NUCLEOTIDE SEQUENCE [LARGE SCALE GENOMIC DNA]</scope>
    <source>
        <tissue evidence="2">Muscle</tissue>
    </source>
</reference>
<dbReference type="AlphaFoldDB" id="A0A4Z2HXK9"/>
<feature type="region of interest" description="Disordered" evidence="1">
    <location>
        <begin position="415"/>
        <end position="471"/>
    </location>
</feature>
<evidence type="ECO:0000313" key="3">
    <source>
        <dbReference type="Proteomes" id="UP000314294"/>
    </source>
</evidence>
<evidence type="ECO:0000256" key="1">
    <source>
        <dbReference type="SAM" id="MobiDB-lite"/>
    </source>
</evidence>
<dbReference type="EMBL" id="SRLO01000163">
    <property type="protein sequence ID" value="TNN70427.1"/>
    <property type="molecule type" value="Genomic_DNA"/>
</dbReference>